<feature type="compositionally biased region" description="Acidic residues" evidence="2">
    <location>
        <begin position="239"/>
        <end position="260"/>
    </location>
</feature>
<evidence type="ECO:0000313" key="5">
    <source>
        <dbReference type="Proteomes" id="UP000652761"/>
    </source>
</evidence>
<comment type="caution">
    <text evidence="4">The sequence shown here is derived from an EMBL/GenBank/DDBJ whole genome shotgun (WGS) entry which is preliminary data.</text>
</comment>
<evidence type="ECO:0000256" key="2">
    <source>
        <dbReference type="SAM" id="MobiDB-lite"/>
    </source>
</evidence>
<evidence type="ECO:0000313" key="4">
    <source>
        <dbReference type="EMBL" id="MQL80697.1"/>
    </source>
</evidence>
<evidence type="ECO:0000259" key="3">
    <source>
        <dbReference type="Pfam" id="PF11250"/>
    </source>
</evidence>
<feature type="region of interest" description="Disordered" evidence="2">
    <location>
        <begin position="58"/>
        <end position="116"/>
    </location>
</feature>
<feature type="domain" description="FAF" evidence="3">
    <location>
        <begin position="181"/>
        <end position="234"/>
    </location>
</feature>
<name>A0A843UET0_COLES</name>
<dbReference type="Proteomes" id="UP000652761">
    <property type="component" value="Unassembled WGS sequence"/>
</dbReference>
<dbReference type="OrthoDB" id="676808at2759"/>
<comment type="similarity">
    <text evidence="1">Belongs to the fantastic four family.</text>
</comment>
<evidence type="ECO:0000256" key="1">
    <source>
        <dbReference type="ARBA" id="ARBA00008690"/>
    </source>
</evidence>
<dbReference type="PANTHER" id="PTHR33155:SF9">
    <property type="entry name" value="FANTASTIC FOUR-LIKE PROTEIN (DUF3049)"/>
    <property type="match status" value="1"/>
</dbReference>
<dbReference type="InterPro" id="IPR021410">
    <property type="entry name" value="FAF"/>
</dbReference>
<dbReference type="EMBL" id="NMUH01000521">
    <property type="protein sequence ID" value="MQL80697.1"/>
    <property type="molecule type" value="Genomic_DNA"/>
</dbReference>
<feature type="region of interest" description="Disordered" evidence="2">
    <location>
        <begin position="133"/>
        <end position="164"/>
    </location>
</feature>
<keyword evidence="5" id="KW-1185">Reference proteome</keyword>
<gene>
    <name evidence="4" type="ORF">Taro_013170</name>
</gene>
<accession>A0A843UET0</accession>
<sequence length="269" mass="29236">MAACGSLRHLFERPRHENPTLMESLSWSQINAAKHARDTSSAAASFTEIFGELHFDERRPAACPAQPAPPPDRCPSPGGAPEKDGCGEEQGACFLHPSSGSPMGGQGNSGPEENGVVPRMRRSESLRLCTEGLGSESSDVVEDPKGGPGGNWIGHGGGAARVTKRRYSRTLSEVRPRARGEFPPPISCIGSGGRPWVSFRSYREGGRFVLREVKIPTQELLSASREGGRLMLRFVQRDEEAEEEEEGEEEEEEEEEEAGRDEEGYGVSD</sequence>
<reference evidence="4" key="1">
    <citation type="submission" date="2017-07" db="EMBL/GenBank/DDBJ databases">
        <title>Taro Niue Genome Assembly and Annotation.</title>
        <authorList>
            <person name="Atibalentja N."/>
            <person name="Keating K."/>
            <person name="Fields C.J."/>
        </authorList>
    </citation>
    <scope>NUCLEOTIDE SEQUENCE</scope>
    <source>
        <strain evidence="4">Niue_2</strain>
        <tissue evidence="4">Leaf</tissue>
    </source>
</reference>
<dbReference type="AlphaFoldDB" id="A0A843UET0"/>
<feature type="compositionally biased region" description="Gly residues" evidence="2">
    <location>
        <begin position="146"/>
        <end position="159"/>
    </location>
</feature>
<feature type="region of interest" description="Disordered" evidence="2">
    <location>
        <begin position="235"/>
        <end position="269"/>
    </location>
</feature>
<dbReference type="Pfam" id="PF11250">
    <property type="entry name" value="FAF"/>
    <property type="match status" value="1"/>
</dbReference>
<organism evidence="4 5">
    <name type="scientific">Colocasia esculenta</name>
    <name type="common">Wild taro</name>
    <name type="synonym">Arum esculentum</name>
    <dbReference type="NCBI Taxonomy" id="4460"/>
    <lineage>
        <taxon>Eukaryota</taxon>
        <taxon>Viridiplantae</taxon>
        <taxon>Streptophyta</taxon>
        <taxon>Embryophyta</taxon>
        <taxon>Tracheophyta</taxon>
        <taxon>Spermatophyta</taxon>
        <taxon>Magnoliopsida</taxon>
        <taxon>Liliopsida</taxon>
        <taxon>Araceae</taxon>
        <taxon>Aroideae</taxon>
        <taxon>Colocasieae</taxon>
        <taxon>Colocasia</taxon>
    </lineage>
</organism>
<proteinExistence type="inferred from homology"/>
<protein>
    <recommendedName>
        <fullName evidence="3">FAF domain-containing protein</fullName>
    </recommendedName>
</protein>
<dbReference type="InterPro" id="IPR046431">
    <property type="entry name" value="FAF_dom"/>
</dbReference>
<dbReference type="PANTHER" id="PTHR33155">
    <property type="entry name" value="FANTASTIC FOUR-LIKE PROTEIN (DUF3049)"/>
    <property type="match status" value="1"/>
</dbReference>